<proteinExistence type="predicted"/>
<dbReference type="AlphaFoldDB" id="A0A9W6HDF9"/>
<sequence>MENSTSDLTVDEAKQTAMSMERELVSRLDPDRVVSVDQLQVGGFFGCGEERIVQWTGHTEVVVTPDFDIEATVDRIVEEYSGREGFEVKRDVTSLGDPGVHITGRYGAGYLLSPGVDDNVVEILSFSPCFTLPEGMSGVDEY</sequence>
<evidence type="ECO:0000313" key="1">
    <source>
        <dbReference type="EMBL" id="GLJ78545.1"/>
    </source>
</evidence>
<gene>
    <name evidence="1" type="ORF">GCM10017586_02270</name>
</gene>
<reference evidence="1" key="2">
    <citation type="submission" date="2023-01" db="EMBL/GenBank/DDBJ databases">
        <authorList>
            <person name="Sun Q."/>
            <person name="Evtushenko L."/>
        </authorList>
    </citation>
    <scope>NUCLEOTIDE SEQUENCE</scope>
    <source>
        <strain evidence="1">VKM Ac-1447</strain>
    </source>
</reference>
<protein>
    <submittedName>
        <fullName evidence="1">Uncharacterized protein</fullName>
    </submittedName>
</protein>
<comment type="caution">
    <text evidence="1">The sequence shown here is derived from an EMBL/GenBank/DDBJ whole genome shotgun (WGS) entry which is preliminary data.</text>
</comment>
<keyword evidence="2" id="KW-1185">Reference proteome</keyword>
<accession>A0A9W6HDF9</accession>
<name>A0A9W6HDF9_9MICO</name>
<evidence type="ECO:0000313" key="2">
    <source>
        <dbReference type="Proteomes" id="UP001142317"/>
    </source>
</evidence>
<dbReference type="Proteomes" id="UP001142317">
    <property type="component" value="Unassembled WGS sequence"/>
</dbReference>
<reference evidence="1" key="1">
    <citation type="journal article" date="2014" name="Int. J. Syst. Evol. Microbiol.">
        <title>Complete genome sequence of Corynebacterium casei LMG S-19264T (=DSM 44701T), isolated from a smear-ripened cheese.</title>
        <authorList>
            <consortium name="US DOE Joint Genome Institute (JGI-PGF)"/>
            <person name="Walter F."/>
            <person name="Albersmeier A."/>
            <person name="Kalinowski J."/>
            <person name="Ruckert C."/>
        </authorList>
    </citation>
    <scope>NUCLEOTIDE SEQUENCE</scope>
    <source>
        <strain evidence="1">VKM Ac-1447</strain>
    </source>
</reference>
<dbReference type="EMBL" id="BSEO01000001">
    <property type="protein sequence ID" value="GLJ78545.1"/>
    <property type="molecule type" value="Genomic_DNA"/>
</dbReference>
<organism evidence="1 2">
    <name type="scientific">Microbacterium imperiale</name>
    <dbReference type="NCBI Taxonomy" id="33884"/>
    <lineage>
        <taxon>Bacteria</taxon>
        <taxon>Bacillati</taxon>
        <taxon>Actinomycetota</taxon>
        <taxon>Actinomycetes</taxon>
        <taxon>Micrococcales</taxon>
        <taxon>Microbacteriaceae</taxon>
        <taxon>Microbacterium</taxon>
    </lineage>
</organism>